<dbReference type="GO" id="GO:0016705">
    <property type="term" value="F:oxidoreductase activity, acting on paired donors, with incorporation or reduction of molecular oxygen"/>
    <property type="evidence" value="ECO:0007669"/>
    <property type="project" value="InterPro"/>
</dbReference>
<dbReference type="GO" id="GO:0005506">
    <property type="term" value="F:iron ion binding"/>
    <property type="evidence" value="ECO:0007669"/>
    <property type="project" value="InterPro"/>
</dbReference>
<dbReference type="PANTHER" id="PTHR46696">
    <property type="entry name" value="P450, PUTATIVE (EUROFUNG)-RELATED"/>
    <property type="match status" value="1"/>
</dbReference>
<proteinExistence type="inferred from homology"/>
<sequence>MNFIDKIKNWGLNNLPLLFAILRNTIPIFKLKKLVVVSRYSDVQEVLSRPNIFGVTYTEKMQIITNGSNFFLGMNDTPNYTRDVSNMRLVVRRNDVDTIITPMIENFSNSIISASNGSMDIVQELTRVVPALFTEKYMGIPGPSQDEIIDWTSSMFQYLFYPDNSSEFNNNAIQAAQKTRDYLDKLIKDRKSYDEKNDDIIGRCLELQTSNTPGMSDIDIRNNLLGIIIGAIPTTSKSAALVIDYLLDHPERLANAQTAAKNDNTETIRKLVLECLRFNSFGAGIFRTALEPYTIAKGTFRSKKITKGSTVIALTQSAMLDGRKLNNPKAFSLNRPDYSYMHFGYGMHTCFGEHINMVQIPIIVKSLLKCSNLRRASGEQGVMKNIGQFPAHLNVQFDI</sequence>
<dbReference type="EMBL" id="UOFS01000037">
    <property type="protein sequence ID" value="VAW98417.1"/>
    <property type="molecule type" value="Genomic_DNA"/>
</dbReference>
<dbReference type="GO" id="GO:0020037">
    <property type="term" value="F:heme binding"/>
    <property type="evidence" value="ECO:0007669"/>
    <property type="project" value="InterPro"/>
</dbReference>
<accession>A0A3B1AG09</accession>
<dbReference type="Gene3D" id="1.10.630.10">
    <property type="entry name" value="Cytochrome P450"/>
    <property type="match status" value="1"/>
</dbReference>
<evidence type="ECO:0008006" key="3">
    <source>
        <dbReference type="Google" id="ProtNLM"/>
    </source>
</evidence>
<evidence type="ECO:0000256" key="1">
    <source>
        <dbReference type="ARBA" id="ARBA00010617"/>
    </source>
</evidence>
<gene>
    <name evidence="2" type="ORF">MNBD_GAMMA22-2496</name>
</gene>
<dbReference type="InterPro" id="IPR036396">
    <property type="entry name" value="Cyt_P450_sf"/>
</dbReference>
<comment type="similarity">
    <text evidence="1">Belongs to the cytochrome P450 family.</text>
</comment>
<dbReference type="InterPro" id="IPR017972">
    <property type="entry name" value="Cyt_P450_CS"/>
</dbReference>
<dbReference type="PANTHER" id="PTHR46696:SF1">
    <property type="entry name" value="CYTOCHROME P450 YJIB-RELATED"/>
    <property type="match status" value="1"/>
</dbReference>
<name>A0A3B1AG09_9ZZZZ</name>
<protein>
    <recommendedName>
        <fullName evidence="3">Cytochrome P450 hydroxylase</fullName>
    </recommendedName>
</protein>
<dbReference type="Pfam" id="PF00067">
    <property type="entry name" value="p450"/>
    <property type="match status" value="1"/>
</dbReference>
<evidence type="ECO:0000313" key="2">
    <source>
        <dbReference type="EMBL" id="VAW98417.1"/>
    </source>
</evidence>
<dbReference type="AlphaFoldDB" id="A0A3B1AG09"/>
<dbReference type="InterPro" id="IPR002397">
    <property type="entry name" value="Cyt_P450_B"/>
</dbReference>
<dbReference type="InterPro" id="IPR001128">
    <property type="entry name" value="Cyt_P450"/>
</dbReference>
<dbReference type="PRINTS" id="PR00359">
    <property type="entry name" value="BP450"/>
</dbReference>
<dbReference type="CDD" id="cd20612">
    <property type="entry name" value="CYP_LDS-like_C"/>
    <property type="match status" value="1"/>
</dbReference>
<dbReference type="SUPFAM" id="SSF48264">
    <property type="entry name" value="Cytochrome P450"/>
    <property type="match status" value="1"/>
</dbReference>
<dbReference type="GO" id="GO:0004497">
    <property type="term" value="F:monooxygenase activity"/>
    <property type="evidence" value="ECO:0007669"/>
    <property type="project" value="InterPro"/>
</dbReference>
<organism evidence="2">
    <name type="scientific">hydrothermal vent metagenome</name>
    <dbReference type="NCBI Taxonomy" id="652676"/>
    <lineage>
        <taxon>unclassified sequences</taxon>
        <taxon>metagenomes</taxon>
        <taxon>ecological metagenomes</taxon>
    </lineage>
</organism>
<dbReference type="PROSITE" id="PS00086">
    <property type="entry name" value="CYTOCHROME_P450"/>
    <property type="match status" value="1"/>
</dbReference>
<reference evidence="2" key="1">
    <citation type="submission" date="2018-06" db="EMBL/GenBank/DDBJ databases">
        <authorList>
            <person name="Zhirakovskaya E."/>
        </authorList>
    </citation>
    <scope>NUCLEOTIDE SEQUENCE</scope>
</reference>